<dbReference type="EMBL" id="AP028217">
    <property type="protein sequence ID" value="BEI94222.1"/>
    <property type="molecule type" value="Genomic_DNA"/>
</dbReference>
<evidence type="ECO:0000256" key="3">
    <source>
        <dbReference type="ARBA" id="ARBA00022525"/>
    </source>
</evidence>
<dbReference type="InterPro" id="IPR012334">
    <property type="entry name" value="Pectin_lyas_fold"/>
</dbReference>
<keyword evidence="9 15" id="KW-0326">Glycosidase</keyword>
<dbReference type="InterPro" id="IPR011050">
    <property type="entry name" value="Pectin_lyase_fold/virulence"/>
</dbReference>
<evidence type="ECO:0000256" key="1">
    <source>
        <dbReference type="ARBA" id="ARBA00004613"/>
    </source>
</evidence>
<dbReference type="GO" id="GO:0004650">
    <property type="term" value="F:polygalacturonase activity"/>
    <property type="evidence" value="ECO:0007669"/>
    <property type="project" value="InterPro"/>
</dbReference>
<comment type="catalytic activity">
    <reaction evidence="14">
        <text>[(1-&gt;4)-alpha-D-galacturonosyl](n) + H2O = alpha-D-galacturonate + [(1-&gt;4)-alpha-D-galacturonosyl](n-1)</text>
        <dbReference type="Rhea" id="RHEA:14117"/>
        <dbReference type="Rhea" id="RHEA-COMP:14570"/>
        <dbReference type="Rhea" id="RHEA-COMP:14572"/>
        <dbReference type="ChEBI" id="CHEBI:15377"/>
        <dbReference type="ChEBI" id="CHEBI:58658"/>
        <dbReference type="ChEBI" id="CHEBI:140523"/>
        <dbReference type="EC" id="3.2.1.67"/>
    </reaction>
</comment>
<evidence type="ECO:0000256" key="2">
    <source>
        <dbReference type="ARBA" id="ARBA00008834"/>
    </source>
</evidence>
<comment type="function">
    <text evidence="12">Specific in hydrolyzing the terminal glycosidic bond of polygalacturonic acid and oligogalacturonates.</text>
</comment>
<keyword evidence="11" id="KW-0624">Polysaccharide degradation</keyword>
<keyword evidence="6" id="KW-1015">Disulfide bond</keyword>
<dbReference type="SUPFAM" id="SSF51126">
    <property type="entry name" value="Pectin lyase-like"/>
    <property type="match status" value="1"/>
</dbReference>
<comment type="similarity">
    <text evidence="2 15">Belongs to the glycosyl hydrolase 28 family.</text>
</comment>
<dbReference type="GO" id="GO:0047911">
    <property type="term" value="F:galacturan 1,4-alpha-galacturonidase activity"/>
    <property type="evidence" value="ECO:0007669"/>
    <property type="project" value="UniProtKB-EC"/>
</dbReference>
<dbReference type="EC" id="3.2.1.67" evidence="13"/>
<evidence type="ECO:0000256" key="7">
    <source>
        <dbReference type="ARBA" id="ARBA00023180"/>
    </source>
</evidence>
<keyword evidence="18" id="KW-1185">Reference proteome</keyword>
<name>A0AA48L970_9TREE</name>
<dbReference type="Proteomes" id="UP001233271">
    <property type="component" value="Chromosome 6"/>
</dbReference>
<keyword evidence="7" id="KW-0325">Glycoprotein</keyword>
<dbReference type="AlphaFoldDB" id="A0AA48L970"/>
<dbReference type="PANTHER" id="PTHR31736:SF12">
    <property type="entry name" value="EXO-POLYGALACTURONASE, PUTATIVE-RELATED"/>
    <property type="match status" value="1"/>
</dbReference>
<evidence type="ECO:0000256" key="5">
    <source>
        <dbReference type="ARBA" id="ARBA00022801"/>
    </source>
</evidence>
<feature type="chain" id="PRO_5041429523" description="galacturonan 1,4-alpha-galacturonidase" evidence="16">
    <location>
        <begin position="18"/>
        <end position="489"/>
    </location>
</feature>
<evidence type="ECO:0000256" key="15">
    <source>
        <dbReference type="RuleBase" id="RU361169"/>
    </source>
</evidence>
<evidence type="ECO:0000256" key="14">
    <source>
        <dbReference type="ARBA" id="ARBA00048766"/>
    </source>
</evidence>
<feature type="signal peptide" evidence="16">
    <location>
        <begin position="1"/>
        <end position="17"/>
    </location>
</feature>
<dbReference type="GeneID" id="85498092"/>
<protein>
    <recommendedName>
        <fullName evidence="13">galacturonan 1,4-alpha-galacturonidase</fullName>
        <ecNumber evidence="13">3.2.1.67</ecNumber>
    </recommendedName>
</protein>
<dbReference type="RefSeq" id="XP_060459487.1">
    <property type="nucleotide sequence ID" value="XM_060603165.1"/>
</dbReference>
<comment type="subcellular location">
    <subcellularLocation>
        <location evidence="1">Secreted</location>
    </subcellularLocation>
</comment>
<dbReference type="GO" id="GO:0071555">
    <property type="term" value="P:cell wall organization"/>
    <property type="evidence" value="ECO:0007669"/>
    <property type="project" value="UniProtKB-KW"/>
</dbReference>
<accession>A0AA48L970</accession>
<evidence type="ECO:0000256" key="11">
    <source>
        <dbReference type="ARBA" id="ARBA00023326"/>
    </source>
</evidence>
<dbReference type="InterPro" id="IPR000743">
    <property type="entry name" value="Glyco_hydro_28"/>
</dbReference>
<evidence type="ECO:0000313" key="17">
    <source>
        <dbReference type="EMBL" id="BEI94222.1"/>
    </source>
</evidence>
<evidence type="ECO:0000256" key="16">
    <source>
        <dbReference type="SAM" id="SignalP"/>
    </source>
</evidence>
<proteinExistence type="inferred from homology"/>
<evidence type="ECO:0000256" key="8">
    <source>
        <dbReference type="ARBA" id="ARBA00023277"/>
    </source>
</evidence>
<dbReference type="GO" id="GO:0000272">
    <property type="term" value="P:polysaccharide catabolic process"/>
    <property type="evidence" value="ECO:0007669"/>
    <property type="project" value="UniProtKB-KW"/>
</dbReference>
<evidence type="ECO:0000256" key="9">
    <source>
        <dbReference type="ARBA" id="ARBA00023295"/>
    </source>
</evidence>
<gene>
    <name evidence="17" type="primary">rgxA</name>
    <name evidence="17" type="ORF">CcaverHIS019_0606810</name>
</gene>
<keyword evidence="3" id="KW-0964">Secreted</keyword>
<evidence type="ECO:0000256" key="12">
    <source>
        <dbReference type="ARBA" id="ARBA00037312"/>
    </source>
</evidence>
<dbReference type="Pfam" id="PF00295">
    <property type="entry name" value="Glyco_hydro_28"/>
    <property type="match status" value="1"/>
</dbReference>
<evidence type="ECO:0000256" key="4">
    <source>
        <dbReference type="ARBA" id="ARBA00022729"/>
    </source>
</evidence>
<evidence type="ECO:0000313" key="18">
    <source>
        <dbReference type="Proteomes" id="UP001233271"/>
    </source>
</evidence>
<keyword evidence="10" id="KW-0961">Cell wall biogenesis/degradation</keyword>
<keyword evidence="5 15" id="KW-0378">Hydrolase</keyword>
<evidence type="ECO:0000256" key="13">
    <source>
        <dbReference type="ARBA" id="ARBA00038933"/>
    </source>
</evidence>
<reference evidence="17" key="1">
    <citation type="journal article" date="2023" name="BMC Genomics">
        <title>Chromosome-level genome assemblies of Cutaneotrichosporon spp. (Trichosporonales, Basidiomycota) reveal imbalanced evolution between nucleotide sequences and chromosome synteny.</title>
        <authorList>
            <person name="Kobayashi Y."/>
            <person name="Kayamori A."/>
            <person name="Aoki K."/>
            <person name="Shiwa Y."/>
            <person name="Matsutani M."/>
            <person name="Fujita N."/>
            <person name="Sugita T."/>
            <person name="Iwasaki W."/>
            <person name="Tanaka N."/>
            <person name="Takashima M."/>
        </authorList>
    </citation>
    <scope>NUCLEOTIDE SEQUENCE</scope>
    <source>
        <strain evidence="17">HIS019</strain>
    </source>
</reference>
<keyword evidence="4 16" id="KW-0732">Signal</keyword>
<dbReference type="Gene3D" id="2.160.20.10">
    <property type="entry name" value="Single-stranded right-handed beta-helix, Pectin lyase-like"/>
    <property type="match status" value="1"/>
</dbReference>
<dbReference type="PANTHER" id="PTHR31736">
    <property type="match status" value="1"/>
</dbReference>
<dbReference type="GO" id="GO:0005576">
    <property type="term" value="C:extracellular region"/>
    <property type="evidence" value="ECO:0007669"/>
    <property type="project" value="UniProtKB-SubCell"/>
</dbReference>
<evidence type="ECO:0000256" key="10">
    <source>
        <dbReference type="ARBA" id="ARBA00023316"/>
    </source>
</evidence>
<organism evidence="17 18">
    <name type="scientific">Cutaneotrichosporon cavernicola</name>
    <dbReference type="NCBI Taxonomy" id="279322"/>
    <lineage>
        <taxon>Eukaryota</taxon>
        <taxon>Fungi</taxon>
        <taxon>Dikarya</taxon>
        <taxon>Basidiomycota</taxon>
        <taxon>Agaricomycotina</taxon>
        <taxon>Tremellomycetes</taxon>
        <taxon>Trichosporonales</taxon>
        <taxon>Trichosporonaceae</taxon>
        <taxon>Cutaneotrichosporon</taxon>
    </lineage>
</organism>
<keyword evidence="8" id="KW-0119">Carbohydrate metabolism</keyword>
<evidence type="ECO:0000256" key="6">
    <source>
        <dbReference type="ARBA" id="ARBA00023157"/>
    </source>
</evidence>
<sequence length="489" mass="53551">MKLPLTLLPLLATPLVAKPLDIFDAGAVALSAVEQWFAPHDDLVDPVRTHLLVADGDEDAPVPELTISQGFSAHHNDLAGICNLRARGGGADDTDNFVNTMKRCGKNSLIIMNSPVYNIRRPIKIRLENSVLSLSGRLKFSDDIEYWVKNAFDLGFQNQKLAMIVSGSNFVLNGEDSGGIDGSGQAWYDYARGVGNVHGRPMSLALIGARNAVVTNWSIWQPQFWAHIAVDSDNVVYESCYVNATSTSGTFEEKSWLQNTDGIDTYRSNDVVISNFVYQGGDDCIAFKPNSTNIAVHNVTCVGGTGIAFGSIAQYDGVKDVIENVVLRDIKLYASDQCRGYQGVYFKSWIGEEVGHPPNGGGGGYGYCRNVSVKDVYMEDIDRPIALTAGLTYLDEEHGKHKYGTFEWSHINITRVRATSTANRAVWLDCSPDQPCHDIRFKDVVVTPGKTDHPEIHQVCNYVMHSDDDGLEGCKPNNSTLESDTGGTM</sequence>
<dbReference type="KEGG" id="ccac:CcaHIS019_0606810"/>